<proteinExistence type="predicted"/>
<dbReference type="SUPFAM" id="SSF53335">
    <property type="entry name" value="S-adenosyl-L-methionine-dependent methyltransferases"/>
    <property type="match status" value="1"/>
</dbReference>
<dbReference type="Pfam" id="PF13649">
    <property type="entry name" value="Methyltransf_25"/>
    <property type="match status" value="1"/>
</dbReference>
<dbReference type="InterPro" id="IPR029063">
    <property type="entry name" value="SAM-dependent_MTases_sf"/>
</dbReference>
<evidence type="ECO:0000313" key="3">
    <source>
        <dbReference type="EMBL" id="RUS31190.1"/>
    </source>
</evidence>
<accession>A0A433QN38</accession>
<evidence type="ECO:0000313" key="4">
    <source>
        <dbReference type="Proteomes" id="UP000274822"/>
    </source>
</evidence>
<feature type="region of interest" description="Disordered" evidence="1">
    <location>
        <begin position="1"/>
        <end position="51"/>
    </location>
</feature>
<dbReference type="AlphaFoldDB" id="A0A433QN38"/>
<dbReference type="InterPro" id="IPR041698">
    <property type="entry name" value="Methyltransf_25"/>
</dbReference>
<organism evidence="3 4">
    <name type="scientific">Jimgerdemannia flammicorona</name>
    <dbReference type="NCBI Taxonomy" id="994334"/>
    <lineage>
        <taxon>Eukaryota</taxon>
        <taxon>Fungi</taxon>
        <taxon>Fungi incertae sedis</taxon>
        <taxon>Mucoromycota</taxon>
        <taxon>Mucoromycotina</taxon>
        <taxon>Endogonomycetes</taxon>
        <taxon>Endogonales</taxon>
        <taxon>Endogonaceae</taxon>
        <taxon>Jimgerdemannia</taxon>
    </lineage>
</organism>
<feature type="domain" description="Methyltransferase" evidence="2">
    <location>
        <begin position="102"/>
        <end position="180"/>
    </location>
</feature>
<comment type="caution">
    <text evidence="3">The sequence shown here is derived from an EMBL/GenBank/DDBJ whole genome shotgun (WGS) entry which is preliminary data.</text>
</comment>
<name>A0A433QN38_9FUNG</name>
<evidence type="ECO:0000259" key="2">
    <source>
        <dbReference type="Pfam" id="PF13649"/>
    </source>
</evidence>
<reference evidence="3 4" key="1">
    <citation type="journal article" date="2018" name="New Phytol.">
        <title>Phylogenomics of Endogonaceae and evolution of mycorrhizas within Mucoromycota.</title>
        <authorList>
            <person name="Chang Y."/>
            <person name="Desiro A."/>
            <person name="Na H."/>
            <person name="Sandor L."/>
            <person name="Lipzen A."/>
            <person name="Clum A."/>
            <person name="Barry K."/>
            <person name="Grigoriev I.V."/>
            <person name="Martin F.M."/>
            <person name="Stajich J.E."/>
            <person name="Smith M.E."/>
            <person name="Bonito G."/>
            <person name="Spatafora J.W."/>
        </authorList>
    </citation>
    <scope>NUCLEOTIDE SEQUENCE [LARGE SCALE GENOMIC DNA]</scope>
    <source>
        <strain evidence="3 4">AD002</strain>
    </source>
</reference>
<evidence type="ECO:0000256" key="1">
    <source>
        <dbReference type="SAM" id="MobiDB-lite"/>
    </source>
</evidence>
<dbReference type="Proteomes" id="UP000274822">
    <property type="component" value="Unassembled WGS sequence"/>
</dbReference>
<sequence length="290" mass="32341">MGNGSSKLSSVGQVSPKNRSSRRDNARSSTRKKASTDESSSKPATTSKLKIIDGRGFNDGELANPKYMLPNDDDECDRLTIQHYALRNYRAPMHDLLESGIKEMATEYPNSEFVGTDVAFSFPSHIHPVNTSFCIADTTQLPFPDNHFDYVFQRMATFAFSEEDWETAIQELMRVTKPGGFIELVFNTLAARNINGRVALQLSGRLAEHGILDVSTSEIPLPIGWGGKVGELTSQVVTAAIQATKPVLSQTMAISTEEYNAMAKDAEQEFEQYKSYHNVWYVYGRKPRKP</sequence>
<keyword evidence="4" id="KW-1185">Reference proteome</keyword>
<feature type="compositionally biased region" description="Polar residues" evidence="1">
    <location>
        <begin position="1"/>
        <end position="18"/>
    </location>
</feature>
<dbReference type="Gene3D" id="3.40.50.150">
    <property type="entry name" value="Vaccinia Virus protein VP39"/>
    <property type="match status" value="1"/>
</dbReference>
<gene>
    <name evidence="3" type="ORF">BC938DRAFT_478295</name>
</gene>
<dbReference type="EMBL" id="RBNJ01003195">
    <property type="protein sequence ID" value="RUS31190.1"/>
    <property type="molecule type" value="Genomic_DNA"/>
</dbReference>
<protein>
    <recommendedName>
        <fullName evidence="2">Methyltransferase domain-containing protein</fullName>
    </recommendedName>
</protein>